<feature type="region of interest" description="Disordered" evidence="1">
    <location>
        <begin position="1"/>
        <end position="27"/>
    </location>
</feature>
<dbReference type="AlphaFoldDB" id="A0AAE1TVP7"/>
<feature type="compositionally biased region" description="Low complexity" evidence="1">
    <location>
        <begin position="16"/>
        <end position="27"/>
    </location>
</feature>
<evidence type="ECO:0000313" key="3">
    <source>
        <dbReference type="Proteomes" id="UP001292094"/>
    </source>
</evidence>
<accession>A0AAE1TVP7</accession>
<protein>
    <submittedName>
        <fullName evidence="2">Uncharacterized protein</fullName>
    </submittedName>
</protein>
<reference evidence="2" key="1">
    <citation type="submission" date="2023-11" db="EMBL/GenBank/DDBJ databases">
        <title>Genome assemblies of two species of porcelain crab, Petrolisthes cinctipes and Petrolisthes manimaculis (Anomura: Porcellanidae).</title>
        <authorList>
            <person name="Angst P."/>
        </authorList>
    </citation>
    <scope>NUCLEOTIDE SEQUENCE</scope>
    <source>
        <strain evidence="2">PB745_02</strain>
        <tissue evidence="2">Gill</tissue>
    </source>
</reference>
<keyword evidence="3" id="KW-1185">Reference proteome</keyword>
<dbReference type="EMBL" id="JAWZYT010003750">
    <property type="protein sequence ID" value="KAK4296885.1"/>
    <property type="molecule type" value="Genomic_DNA"/>
</dbReference>
<feature type="compositionally biased region" description="Polar residues" evidence="1">
    <location>
        <begin position="1"/>
        <end position="15"/>
    </location>
</feature>
<gene>
    <name evidence="2" type="ORF">Pmani_030657</name>
</gene>
<proteinExistence type="predicted"/>
<organism evidence="2 3">
    <name type="scientific">Petrolisthes manimaculis</name>
    <dbReference type="NCBI Taxonomy" id="1843537"/>
    <lineage>
        <taxon>Eukaryota</taxon>
        <taxon>Metazoa</taxon>
        <taxon>Ecdysozoa</taxon>
        <taxon>Arthropoda</taxon>
        <taxon>Crustacea</taxon>
        <taxon>Multicrustacea</taxon>
        <taxon>Malacostraca</taxon>
        <taxon>Eumalacostraca</taxon>
        <taxon>Eucarida</taxon>
        <taxon>Decapoda</taxon>
        <taxon>Pleocyemata</taxon>
        <taxon>Anomura</taxon>
        <taxon>Galatheoidea</taxon>
        <taxon>Porcellanidae</taxon>
        <taxon>Petrolisthes</taxon>
    </lineage>
</organism>
<sequence>MTSWFSNKFATGSSNQQQVQHTYTHTQPHSLFHSSAQPIAHTHLYLEEEEREKEEKVGKKEELVREKQWINSVGKGEGWRVGRSVDRSNRLVSPTSPTTFNTAPSLQHSLTFSLQFIPLPHSHSAFKF</sequence>
<evidence type="ECO:0000313" key="2">
    <source>
        <dbReference type="EMBL" id="KAK4296885.1"/>
    </source>
</evidence>
<comment type="caution">
    <text evidence="2">The sequence shown here is derived from an EMBL/GenBank/DDBJ whole genome shotgun (WGS) entry which is preliminary data.</text>
</comment>
<evidence type="ECO:0000256" key="1">
    <source>
        <dbReference type="SAM" id="MobiDB-lite"/>
    </source>
</evidence>
<name>A0AAE1TVP7_9EUCA</name>
<dbReference type="Proteomes" id="UP001292094">
    <property type="component" value="Unassembled WGS sequence"/>
</dbReference>